<feature type="compositionally biased region" description="Pro residues" evidence="1">
    <location>
        <begin position="21"/>
        <end position="40"/>
    </location>
</feature>
<organism evidence="2 3">
    <name type="scientific">Haematococcus lacustris</name>
    <name type="common">Green alga</name>
    <name type="synonym">Haematococcus pluvialis</name>
    <dbReference type="NCBI Taxonomy" id="44745"/>
    <lineage>
        <taxon>Eukaryota</taxon>
        <taxon>Viridiplantae</taxon>
        <taxon>Chlorophyta</taxon>
        <taxon>core chlorophytes</taxon>
        <taxon>Chlorophyceae</taxon>
        <taxon>CS clade</taxon>
        <taxon>Chlamydomonadales</taxon>
        <taxon>Haematococcaceae</taxon>
        <taxon>Haematococcus</taxon>
    </lineage>
</organism>
<reference evidence="2 3" key="1">
    <citation type="submission" date="2020-02" db="EMBL/GenBank/DDBJ databases">
        <title>Draft genome sequence of Haematococcus lacustris strain NIES-144.</title>
        <authorList>
            <person name="Morimoto D."/>
            <person name="Nakagawa S."/>
            <person name="Yoshida T."/>
            <person name="Sawayama S."/>
        </authorList>
    </citation>
    <scope>NUCLEOTIDE SEQUENCE [LARGE SCALE GENOMIC DNA]</scope>
    <source>
        <strain evidence="2 3">NIES-144</strain>
    </source>
</reference>
<dbReference type="AlphaFoldDB" id="A0A699YGM2"/>
<evidence type="ECO:0000256" key="1">
    <source>
        <dbReference type="SAM" id="MobiDB-lite"/>
    </source>
</evidence>
<sequence length="461" mass="47675">MTRLVASSYMCSREIAEHKPSAPPHTPLLDRVPPPTPLPEVPGTNGQAAAPPCDVGSGPSQPNPACAPHGGTSVGLPANVRQCGLPIATNVDSPHTDLPCFRLYAGMPCLTASGHVHTPDNHRSHGPPGPWPQPVLSHGKPSNAPCSGVPALRARLTQIGREDAIDLTKEEPDVKPDPGPLAAKDLVVTVVAMLDKHLPASEVPMLADAYTCMEEWLSSPYGAAQLEALRKAYAATLLKCAGMSSTMIAWILWKSIQRLLEQPPAQTPALNAVGSGAVPSPVVAAAPSKADLTPRPATDGRPSKRTRSGQAGAGSQAKRQCGGRRRVLSHAADQNQGMATLVPLPGAEAPPPLALQMAPGARPHGQAPVTRDGAGPSSAPGPATAHGSMDAADLVAAAGPGVDPLPRVQEWGTYRVGARCFEVVQKPIVKQLGLNMSEPGSRVPILVALALEQTGQTRTPG</sequence>
<gene>
    <name evidence="2" type="ORF">HaLaN_03322</name>
</gene>
<accession>A0A699YGM2</accession>
<feature type="non-terminal residue" evidence="2">
    <location>
        <position position="1"/>
    </location>
</feature>
<evidence type="ECO:0000313" key="3">
    <source>
        <dbReference type="Proteomes" id="UP000485058"/>
    </source>
</evidence>
<protein>
    <submittedName>
        <fullName evidence="2">Uncharacterized protein</fullName>
    </submittedName>
</protein>
<keyword evidence="3" id="KW-1185">Reference proteome</keyword>
<feature type="compositionally biased region" description="Low complexity" evidence="1">
    <location>
        <begin position="373"/>
        <end position="388"/>
    </location>
</feature>
<dbReference type="Proteomes" id="UP000485058">
    <property type="component" value="Unassembled WGS sequence"/>
</dbReference>
<proteinExistence type="predicted"/>
<comment type="caution">
    <text evidence="2">The sequence shown here is derived from an EMBL/GenBank/DDBJ whole genome shotgun (WGS) entry which is preliminary data.</text>
</comment>
<feature type="non-terminal residue" evidence="2">
    <location>
        <position position="461"/>
    </location>
</feature>
<name>A0A699YGM2_HAELA</name>
<feature type="region of interest" description="Disordered" evidence="1">
    <location>
        <begin position="284"/>
        <end position="388"/>
    </location>
</feature>
<feature type="region of interest" description="Disordered" evidence="1">
    <location>
        <begin position="16"/>
        <end position="63"/>
    </location>
</feature>
<evidence type="ECO:0000313" key="2">
    <source>
        <dbReference type="EMBL" id="GFH08375.1"/>
    </source>
</evidence>
<dbReference type="EMBL" id="BLLF01000156">
    <property type="protein sequence ID" value="GFH08375.1"/>
    <property type="molecule type" value="Genomic_DNA"/>
</dbReference>